<evidence type="ECO:0000259" key="4">
    <source>
        <dbReference type="SMART" id="SM01216"/>
    </source>
</evidence>
<dbReference type="Proteomes" id="UP000053558">
    <property type="component" value="Unassembled WGS sequence"/>
</dbReference>
<dbReference type="OrthoDB" id="1562405at2759"/>
<keyword evidence="6" id="KW-1185">Reference proteome</keyword>
<feature type="region of interest" description="Disordered" evidence="1">
    <location>
        <begin position="2467"/>
        <end position="2580"/>
    </location>
</feature>
<evidence type="ECO:0000259" key="2">
    <source>
        <dbReference type="SMART" id="SM01214"/>
    </source>
</evidence>
<evidence type="ECO:0000256" key="1">
    <source>
        <dbReference type="SAM" id="MobiDB-lite"/>
    </source>
</evidence>
<reference evidence="6" key="1">
    <citation type="journal article" date="2012" name="Science">
        <title>The Paleozoic origin of enzymatic lignin decomposition reconstructed from 31 fungal genomes.</title>
        <authorList>
            <person name="Floudas D."/>
            <person name="Binder M."/>
            <person name="Riley R."/>
            <person name="Barry K."/>
            <person name="Blanchette R.A."/>
            <person name="Henrissat B."/>
            <person name="Martinez A.T."/>
            <person name="Otillar R."/>
            <person name="Spatafora J.W."/>
            <person name="Yadav J.S."/>
            <person name="Aerts A."/>
            <person name="Benoit I."/>
            <person name="Boyd A."/>
            <person name="Carlson A."/>
            <person name="Copeland A."/>
            <person name="Coutinho P.M."/>
            <person name="de Vries R.P."/>
            <person name="Ferreira P."/>
            <person name="Findley K."/>
            <person name="Foster B."/>
            <person name="Gaskell J."/>
            <person name="Glotzer D."/>
            <person name="Gorecki P."/>
            <person name="Heitman J."/>
            <person name="Hesse C."/>
            <person name="Hori C."/>
            <person name="Igarashi K."/>
            <person name="Jurgens J.A."/>
            <person name="Kallen N."/>
            <person name="Kersten P."/>
            <person name="Kohler A."/>
            <person name="Kuees U."/>
            <person name="Kumar T.K.A."/>
            <person name="Kuo A."/>
            <person name="LaButti K."/>
            <person name="Larrondo L.F."/>
            <person name="Lindquist E."/>
            <person name="Ling A."/>
            <person name="Lombard V."/>
            <person name="Lucas S."/>
            <person name="Lundell T."/>
            <person name="Martin R."/>
            <person name="McLaughlin D.J."/>
            <person name="Morgenstern I."/>
            <person name="Morin E."/>
            <person name="Murat C."/>
            <person name="Nagy L.G."/>
            <person name="Nolan M."/>
            <person name="Ohm R.A."/>
            <person name="Patyshakuliyeva A."/>
            <person name="Rokas A."/>
            <person name="Ruiz-Duenas F.J."/>
            <person name="Sabat G."/>
            <person name="Salamov A."/>
            <person name="Samejima M."/>
            <person name="Schmutz J."/>
            <person name="Slot J.C."/>
            <person name="St John F."/>
            <person name="Stenlid J."/>
            <person name="Sun H."/>
            <person name="Sun S."/>
            <person name="Syed K."/>
            <person name="Tsang A."/>
            <person name="Wiebenga A."/>
            <person name="Young D."/>
            <person name="Pisabarro A."/>
            <person name="Eastwood D.C."/>
            <person name="Martin F."/>
            <person name="Cullen D."/>
            <person name="Grigoriev I.V."/>
            <person name="Hibbett D.S."/>
        </authorList>
    </citation>
    <scope>NUCLEOTIDE SEQUENCE [LARGE SCALE GENOMIC DNA]</scope>
    <source>
        <strain evidence="6">RWD-64-598 SS2</strain>
    </source>
</reference>
<dbReference type="EMBL" id="JH711577">
    <property type="protein sequence ID" value="EIW82107.1"/>
    <property type="molecule type" value="Genomic_DNA"/>
</dbReference>
<feature type="compositionally biased region" description="Basic and acidic residues" evidence="1">
    <location>
        <begin position="2695"/>
        <end position="2706"/>
    </location>
</feature>
<protein>
    <recommendedName>
        <fullName evidence="7">Golgi-body localization protein domain-containing protein</fullName>
    </recommendedName>
</protein>
<feature type="compositionally biased region" description="Polar residues" evidence="1">
    <location>
        <begin position="2524"/>
        <end position="2541"/>
    </location>
</feature>
<dbReference type="RefSeq" id="XP_007767553.1">
    <property type="nucleotide sequence ID" value="XM_007769363.1"/>
</dbReference>
<feature type="domain" description="FMP27 WPPW motif-containing RBG unit" evidence="4">
    <location>
        <begin position="1715"/>
        <end position="2143"/>
    </location>
</feature>
<dbReference type="InterPro" id="IPR019441">
    <property type="entry name" value="FMP27/BLTP2/Hobbit_GFWDK_RBG"/>
</dbReference>
<feature type="domain" description="FMP27 SW motif-containing RBG unit" evidence="3">
    <location>
        <begin position="1191"/>
        <end position="1294"/>
    </location>
</feature>
<sequence length="2784" mass="310847">MEATFPLFNFFKVILFGFSQPYPSPWIVIAIWTARFILCALLIRTYLLPGALNLFSRHVRVRSISLRSIRGVYFRRGNITLTVDRIGVSRPFQGQGKAKQFCFTLEGLTLRVGKLQAPRQFMTRHRRRLTLADFSPSPLAIRVWSALLAVISTIDPVVRPLIRFCVSAILAQLIRVIPTLTQALRIELDSVAVIFDVASNHRIVLDQMSIDVQVLFTELRASRIPSQGPAASQNQHLTARALAMGAWKSRISSNFMRTWSKAWDVTWGQSRGHASFVLHIGRVTGESVPSSLPFFEVPKVSFRGEAHFSPKDGSFEPEGLSIALGLRDVSIHFDGLELFVNQLRDISHPSVLSPAPISTGSSISSGKTRFSTPSIHSPFITGNHAIKRRKPSISWISLLLTAEVTIASVTLDKNIGRSKYIGTLGSMHLRCGLSKPASSELHRNLLGSYDGTGTASSRSAYNLSYSIAQSSLRRVTAASNDSLQIISVGPVSLNCLASQWSSPWLPMTSDDYGNPNAPLLAIRVNLGSLDITERCDMLDEVFQANFPSHSRPSSKPAMLPIVSHVPRIDFGLQLGAIAARVIYVDEQSYGEPVALEVKTSGLVCTYSTSFRARPLSAGRKLYGPEFDQLYVHMTGDLRVVTEPFFLHLNSKSSSRSAHRASRLRPDSNTGDPLIALESIEITGVTTAFGEHSDQTNYGVSLDPHSIFLNIHCFTEAFVMELWSPRAVKSLKTVLHTLPPLRPGKQSQSNLVESDGSTGIGFAISTSIARCVLFVTGHDASPGAEDDITRGIAFRTGISAEFVSLHPPQLEAIKDLRTRSQARHKLYLMEERIIEAVASVKASSPNEGTTSFSKIRVWQTSLRTAAADLYSMDDPYIAEKDEDDLRSQDFLLLKKGSLDVKMQRRSQMTSSAISSLTEYDATLDARTLQFTFDVSCLYHTLIAARVIQSFRPPSTPSPKPESQSPPPILHFRSTIQDIYLQWSLQEQVLVTRMDVLLLSLTPTVRDVSWSTLVLLVPVSPQSQHPNELKDAQWEELGRLNRWSISISSSKALAIDGESAYLQIPHNYILAHLIRSVVVTLKCSRHLARVVAADCYFPFEAPEAEEAKEVPNMKINVTMICVEAMDDPFESKFGLISQVGYSASKERLQREDAFKAKVAAILAAECVTNSATKGPGNDSNYSFDSKHSVSIEEAQERLRLAHSIDWKLRHRKKMNERIQTENEFCRQFRRPFDMRWPPKEGGMSVASPDNTPPLFRIVVYRLSLSVGKPSFPLDQLPNYLHDQGGGDPLDSLHWLLIPLHLDFTAGSLRLSLRDYPIPLIHIPPNKKDTESPAIRFKADLVIAEQMGPSSSVDWIPCYIDTCQGRDLQHLMQIDVPKTTMPVKTYASPSVQILTDDITTFAWGVSYSAVTQDFVRVIEAITSEPVDPSPSIGFWDKLRLICHWKVEITFKEEVRLYMKGSRDPHILHGTGAGFALCWRGNSRIRIGMQNEDKEAVQVLSDTLAVIIPKFSSTSRHSVKSSRRGGRMALQDPFHCQHGCTKPCAKFGGGVRFGVGIVLERSCGEECRTCSGGAFDRKCRLFDFRPHYDVTLEKKTEKPTIKTVDDSYNAFRSDFIHLSVSLTSSLHGRDGQSSAAPSRFHLTPKGFAHFFAWWSLFDNALTLPIRSGSYYPPKPTSPKFGRHLATLKYRFSIPDVFISHIYIEESRESWLEGVTPCVGLKAKIDHFQADLHQRDQESIAPGKTPGSIKVIRHKPFYAAEAVMKGLDIHALLATFPEYLKQTVHVSPLDSSTVHAQRAQLPPTEVPPLWLDPDDFVETDWSTSAQPEISMVHAASCSRLTYFKKHNKSPEFEAQNSKFGNEDSHTCLLGKELSVNQVEIGLAEKRAAVLQDSHSQSAMNMVNLLEEYIAYLQVVDTASEVNNADSTSGNRNYYMPSDTVSPDDWADFENVYQVHSPKVYMSNSIRDILMQYYNCSKNRRGFEYHMSTRAVKFIRDQAEAIMSLNVPDEQEKGKGASKPAQVAADALRRIFAPDGSSLSVNIDDDFSGAASVDPLAGWDEGVLLQKSHFCLLLKPQIVLRSEAQAEAVSVLAAVQAKVQTFQIMDLSNLEDPVSGRIMSRNHVFLGGLQTFCPAPGYDGDGCVPVEVLIDYRCESPEFDRIVPQTDATFHYDKFNRLRLRNNVTSVTRSSHDDPERKNTAHLHNETDLIQVHVPRFTVSATDRHFQAISNIVTNLVLFSDPVHKHRLERLETLLFSYDFTDLSSAADVVANLQTRLRNAIETWSEADMQANLDDGNNRMEIYKLNAHIFLLTEELNLIFDAIKLAQDRADERTDQKSALLLHTLSNEISWMMLDERRELLAKLAVRNIDFSWLSKQDSSTSNNLAVGDLQAFDGSPNAVWAEIVTKYEEPSNHPLLKRGLFLLADWTVLAPVGGITIYEEFQLNFHPIRLQLDARLGQRIMEYVWPARKNRTIEDRQSPPEESSPWYSPSPRGSFEGGEASSNFGPTHRPRASLDSTGLAPPRLRKLGSSRSFNDLRSAASENRSGTLIPRVDSAQQSLTGTPDVKDDVARPHTALSKHDKPKLRDDAAEMKTRSSQKTFVFVKISSLHLLLSIMKEESFECRDARIRTRDLEYRNQTWSFEELVDQFIPSDMTWKGWVKMAFHQPLVPVLPVARELFSKTKLIASRGASQLDPTGSMKAMREKETMERGRQLKPVESSRGSITGVALADEPSGIDASEFGKTGGRRSSSSTTSRRRGKSIRSVFGRNKQSTITQHDVGRGAVDNDTSK</sequence>
<dbReference type="InterPro" id="IPR045167">
    <property type="entry name" value="Hobbit"/>
</dbReference>
<dbReference type="SMART" id="SM01214">
    <property type="entry name" value="Fmp27_GFWDK"/>
    <property type="match status" value="1"/>
</dbReference>
<evidence type="ECO:0000313" key="6">
    <source>
        <dbReference type="Proteomes" id="UP000053558"/>
    </source>
</evidence>
<feature type="compositionally biased region" description="Basic and acidic residues" evidence="1">
    <location>
        <begin position="2559"/>
        <end position="2580"/>
    </location>
</feature>
<dbReference type="InterPro" id="IPR019449">
    <property type="entry name" value="FMP27_WPPW_RBG"/>
</dbReference>
<dbReference type="PANTHER" id="PTHR15678:SF6">
    <property type="entry name" value="BRIDGE-LIKE LIPID TRANSFER PROTEIN FAMILY MEMBER 2"/>
    <property type="match status" value="1"/>
</dbReference>
<dbReference type="KEGG" id="cput:CONPUDRAFT_81652"/>
<evidence type="ECO:0008006" key="7">
    <source>
        <dbReference type="Google" id="ProtNLM"/>
    </source>
</evidence>
<comment type="caution">
    <text evidence="5">The sequence shown here is derived from an EMBL/GenBank/DDBJ whole genome shotgun (WGS) entry which is preliminary data.</text>
</comment>
<feature type="region of interest" description="Disordered" evidence="1">
    <location>
        <begin position="2684"/>
        <end position="2784"/>
    </location>
</feature>
<dbReference type="InterPro" id="IPR019415">
    <property type="entry name" value="FMP27_SW_RBG"/>
</dbReference>
<dbReference type="Pfam" id="PF10344">
    <property type="entry name" value="Hobbit"/>
    <property type="match status" value="2"/>
</dbReference>
<accession>A0A5M3MSU3</accession>
<dbReference type="OMA" id="FAHFWSW"/>
<dbReference type="PANTHER" id="PTHR15678">
    <property type="entry name" value="ANTIGEN MLAA-22-RELATED"/>
    <property type="match status" value="1"/>
</dbReference>
<dbReference type="SMART" id="SM01216">
    <property type="entry name" value="Fmp27_WPPW"/>
    <property type="match status" value="1"/>
</dbReference>
<proteinExistence type="predicted"/>
<organism evidence="5 6">
    <name type="scientific">Coniophora puteana (strain RWD-64-598)</name>
    <name type="common">Brown rot fungus</name>
    <dbReference type="NCBI Taxonomy" id="741705"/>
    <lineage>
        <taxon>Eukaryota</taxon>
        <taxon>Fungi</taxon>
        <taxon>Dikarya</taxon>
        <taxon>Basidiomycota</taxon>
        <taxon>Agaricomycotina</taxon>
        <taxon>Agaricomycetes</taxon>
        <taxon>Agaricomycetidae</taxon>
        <taxon>Boletales</taxon>
        <taxon>Coniophorineae</taxon>
        <taxon>Coniophoraceae</taxon>
        <taxon>Coniophora</taxon>
    </lineage>
</organism>
<name>A0A5M3MSU3_CONPW</name>
<evidence type="ECO:0000259" key="3">
    <source>
        <dbReference type="SMART" id="SM01215"/>
    </source>
</evidence>
<dbReference type="SMART" id="SM01215">
    <property type="entry name" value="Fmp27_SW"/>
    <property type="match status" value="1"/>
</dbReference>
<evidence type="ECO:0000313" key="5">
    <source>
        <dbReference type="EMBL" id="EIW82107.1"/>
    </source>
</evidence>
<feature type="domain" description="FMP27/BLTP2/Hobbit GFWDK motif-containing RBG unit" evidence="2">
    <location>
        <begin position="1312"/>
        <end position="1464"/>
    </location>
</feature>
<feature type="compositionally biased region" description="Low complexity" evidence="1">
    <location>
        <begin position="2475"/>
        <end position="2486"/>
    </location>
</feature>
<dbReference type="GeneID" id="19210280"/>
<gene>
    <name evidence="5" type="ORF">CONPUDRAFT_81652</name>
</gene>